<proteinExistence type="predicted"/>
<dbReference type="PANTHER" id="PTHR30595">
    <property type="entry name" value="GLPR-RELATED TRANSCRIPTIONAL REPRESSOR"/>
    <property type="match status" value="1"/>
</dbReference>
<gene>
    <name evidence="1" type="ORF">EZS27_031168</name>
</gene>
<dbReference type="InterPro" id="IPR038475">
    <property type="entry name" value="RecG_C_sf"/>
</dbReference>
<feature type="non-terminal residue" evidence="1">
    <location>
        <position position="1"/>
    </location>
</feature>
<dbReference type="Gene3D" id="3.30.565.60">
    <property type="match status" value="1"/>
</dbReference>
<dbReference type="PANTHER" id="PTHR30595:SF6">
    <property type="entry name" value="SCHLAFEN ALBA-2 DOMAIN-CONTAINING PROTEIN"/>
    <property type="match status" value="1"/>
</dbReference>
<dbReference type="AlphaFoldDB" id="A0A5J4QBI7"/>
<accession>A0A5J4QBI7</accession>
<evidence type="ECO:0000313" key="1">
    <source>
        <dbReference type="EMBL" id="KAA6318872.1"/>
    </source>
</evidence>
<sequence>KKVKLKKLWLVSKNRIGATFFFHCSDNSRNCVSPSLSPITQEIDNPEDKTTKILVFVVIASPKAHTYRDGETSNYYVRMGKETREARNGILTRLLTIKQEILPFDKRPNPNTSEVDIDTLLFRDCMNEMKLVQPSKLLEDYFSDKEQIAEFVSPLFVKKSLDSELCLRNFALFMFGKKASISLNFPDAYTSLSIYNGINRSESTAERHLLTGSIIEQAKKAIELLNTQAYTAFDKTSDKPNQVKYPIRALQEALINAIVHRDYEISDPIRITIFSDRIEIKSPGSLHWGVNKEKFLAGKASPKWRNQSFAYLFNKLQLAQSEGQGIPTIIRTMKEEGCPDPIFEIETESVTCILPAHPRHKMIREIQEIQDKIILGKLDDAKSQVLQLLETDLYNFRTLDLYCEILGKQRNPQELFDFLNKKNIDYSLVNSNTLITIVEILNYARDNVGCQILADNILSIALSGKIEESQIEKAVVSLKKLGEPEKVIQFVNDAITNHPNLSSNSKLLEKRATSKMDLAKKCIETARDNKTLKDTKLRAWNNCRQYLNEAEKDLKDALNYAEDQNEKFFIEENDMKFLEKMKEVAKKPEFNKRFYRQRTK</sequence>
<dbReference type="Pfam" id="PF13749">
    <property type="entry name" value="HATPase_c_4"/>
    <property type="match status" value="1"/>
</dbReference>
<name>A0A5J4QBI7_9ZZZZ</name>
<comment type="caution">
    <text evidence="1">The sequence shown here is derived from an EMBL/GenBank/DDBJ whole genome shotgun (WGS) entry which is preliminary data.</text>
</comment>
<reference evidence="1" key="1">
    <citation type="submission" date="2019-03" db="EMBL/GenBank/DDBJ databases">
        <title>Single cell metagenomics reveals metabolic interactions within the superorganism composed of flagellate Streblomastix strix and complex community of Bacteroidetes bacteria on its surface.</title>
        <authorList>
            <person name="Treitli S.C."/>
            <person name="Kolisko M."/>
            <person name="Husnik F."/>
            <person name="Keeling P."/>
            <person name="Hampl V."/>
        </authorList>
    </citation>
    <scope>NUCLEOTIDE SEQUENCE</scope>
    <source>
        <strain evidence="1">STM</strain>
    </source>
</reference>
<protein>
    <submittedName>
        <fullName evidence="1">Uncharacterized protein</fullName>
    </submittedName>
</protein>
<organism evidence="1">
    <name type="scientific">termite gut metagenome</name>
    <dbReference type="NCBI Taxonomy" id="433724"/>
    <lineage>
        <taxon>unclassified sequences</taxon>
        <taxon>metagenomes</taxon>
        <taxon>organismal metagenomes</taxon>
    </lineage>
</organism>
<dbReference type="EMBL" id="SNRY01004057">
    <property type="protein sequence ID" value="KAA6318872.1"/>
    <property type="molecule type" value="Genomic_DNA"/>
</dbReference>